<feature type="transmembrane region" description="Helical" evidence="6">
    <location>
        <begin position="266"/>
        <end position="287"/>
    </location>
</feature>
<dbReference type="RefSeq" id="WP_116303011.1">
    <property type="nucleotide sequence ID" value="NZ_NFZV01000016.1"/>
</dbReference>
<dbReference type="Pfam" id="PF00892">
    <property type="entry name" value="EamA"/>
    <property type="match status" value="2"/>
</dbReference>
<evidence type="ECO:0000256" key="1">
    <source>
        <dbReference type="ARBA" id="ARBA00004651"/>
    </source>
</evidence>
<feature type="transmembrane region" description="Helical" evidence="6">
    <location>
        <begin position="240"/>
        <end position="260"/>
    </location>
</feature>
<feature type="transmembrane region" description="Helical" evidence="6">
    <location>
        <begin position="210"/>
        <end position="228"/>
    </location>
</feature>
<feature type="domain" description="EamA" evidence="7">
    <location>
        <begin position="150"/>
        <end position="281"/>
    </location>
</feature>
<evidence type="ECO:0000256" key="6">
    <source>
        <dbReference type="SAM" id="Phobius"/>
    </source>
</evidence>
<dbReference type="OrthoDB" id="8370318at2"/>
<keyword evidence="4 6" id="KW-1133">Transmembrane helix</keyword>
<feature type="transmembrane region" description="Helical" evidence="6">
    <location>
        <begin position="177"/>
        <end position="198"/>
    </location>
</feature>
<dbReference type="AlphaFoldDB" id="A0A3E0WN75"/>
<accession>A0A3E0WN75</accession>
<evidence type="ECO:0000313" key="9">
    <source>
        <dbReference type="Proteomes" id="UP000256763"/>
    </source>
</evidence>
<keyword evidence="5 6" id="KW-0472">Membrane</keyword>
<dbReference type="PANTHER" id="PTHR42920">
    <property type="entry name" value="OS03G0707200 PROTEIN-RELATED"/>
    <property type="match status" value="1"/>
</dbReference>
<proteinExistence type="predicted"/>
<gene>
    <name evidence="8" type="ORF">CAL65_15360</name>
</gene>
<reference evidence="9" key="1">
    <citation type="submission" date="2017-05" db="EMBL/GenBank/DDBJ databases">
        <authorList>
            <person name="Sharma S."/>
            <person name="Sidhu C."/>
            <person name="Pinnaka A.K."/>
        </authorList>
    </citation>
    <scope>NUCLEOTIDE SEQUENCE [LARGE SCALE GENOMIC DNA]</scope>
    <source>
        <strain evidence="9">AK93</strain>
    </source>
</reference>
<evidence type="ECO:0000313" key="8">
    <source>
        <dbReference type="EMBL" id="RFA34414.1"/>
    </source>
</evidence>
<keyword evidence="2" id="KW-1003">Cell membrane</keyword>
<dbReference type="Proteomes" id="UP000256763">
    <property type="component" value="Unassembled WGS sequence"/>
</dbReference>
<comment type="caution">
    <text evidence="8">The sequence shown here is derived from an EMBL/GenBank/DDBJ whole genome shotgun (WGS) entry which is preliminary data.</text>
</comment>
<evidence type="ECO:0000259" key="7">
    <source>
        <dbReference type="Pfam" id="PF00892"/>
    </source>
</evidence>
<dbReference type="GO" id="GO:0005886">
    <property type="term" value="C:plasma membrane"/>
    <property type="evidence" value="ECO:0007669"/>
    <property type="project" value="UniProtKB-SubCell"/>
</dbReference>
<feature type="transmembrane region" description="Helical" evidence="6">
    <location>
        <begin position="124"/>
        <end position="141"/>
    </location>
</feature>
<feature type="transmembrane region" description="Helical" evidence="6">
    <location>
        <begin position="98"/>
        <end position="117"/>
    </location>
</feature>
<dbReference type="InterPro" id="IPR037185">
    <property type="entry name" value="EmrE-like"/>
</dbReference>
<feature type="transmembrane region" description="Helical" evidence="6">
    <location>
        <begin position="72"/>
        <end position="92"/>
    </location>
</feature>
<evidence type="ECO:0000256" key="2">
    <source>
        <dbReference type="ARBA" id="ARBA00022475"/>
    </source>
</evidence>
<feature type="transmembrane region" description="Helical" evidence="6">
    <location>
        <begin position="38"/>
        <end position="60"/>
    </location>
</feature>
<feature type="transmembrane region" description="Helical" evidence="6">
    <location>
        <begin position="147"/>
        <end position="165"/>
    </location>
</feature>
<evidence type="ECO:0000256" key="4">
    <source>
        <dbReference type="ARBA" id="ARBA00022989"/>
    </source>
</evidence>
<protein>
    <submittedName>
        <fullName evidence="8">EamA family transporter</fullName>
    </submittedName>
</protein>
<keyword evidence="3 6" id="KW-0812">Transmembrane</keyword>
<comment type="subcellular location">
    <subcellularLocation>
        <location evidence="1">Cell membrane</location>
        <topology evidence="1">Multi-pass membrane protein</topology>
    </subcellularLocation>
</comment>
<dbReference type="PANTHER" id="PTHR42920:SF5">
    <property type="entry name" value="EAMA DOMAIN-CONTAINING PROTEIN"/>
    <property type="match status" value="1"/>
</dbReference>
<name>A0A3E0WN75_9GAMM</name>
<dbReference type="SUPFAM" id="SSF103481">
    <property type="entry name" value="Multidrug resistance efflux transporter EmrE"/>
    <property type="match status" value="2"/>
</dbReference>
<feature type="domain" description="EamA" evidence="7">
    <location>
        <begin position="9"/>
        <end position="140"/>
    </location>
</feature>
<organism evidence="8 9">
    <name type="scientific">Alkalilimnicola ehrlichii</name>
    <dbReference type="NCBI Taxonomy" id="351052"/>
    <lineage>
        <taxon>Bacteria</taxon>
        <taxon>Pseudomonadati</taxon>
        <taxon>Pseudomonadota</taxon>
        <taxon>Gammaproteobacteria</taxon>
        <taxon>Chromatiales</taxon>
        <taxon>Ectothiorhodospiraceae</taxon>
        <taxon>Alkalilimnicola</taxon>
    </lineage>
</organism>
<dbReference type="InterPro" id="IPR000620">
    <property type="entry name" value="EamA_dom"/>
</dbReference>
<keyword evidence="9" id="KW-1185">Reference proteome</keyword>
<dbReference type="InterPro" id="IPR051258">
    <property type="entry name" value="Diverse_Substrate_Transporter"/>
</dbReference>
<evidence type="ECO:0000256" key="5">
    <source>
        <dbReference type="ARBA" id="ARBA00023136"/>
    </source>
</evidence>
<dbReference type="EMBL" id="NFZW01000016">
    <property type="protein sequence ID" value="RFA34414.1"/>
    <property type="molecule type" value="Genomic_DNA"/>
</dbReference>
<sequence>MPTMDRHVKADVLLLVVTLLAAAGWVFSKEALLGMPPLLFLGLRFLLAGVVLVAFGWAALRALPRRTLLEAFAVGVLFSGAMMCWIMGLFFATHVGEGAFITSLGIVLVPVIARWVYGDTPPTSTWVALPVAVAGFGLLSLNQGFRIELGQAFFLAAAVMFAFLFNINSRVAARVPAVPLTAIQLLVVGVVALLVSAFVETWPAEVPLAVVGWLLASALLATTLRFFIQVYAQGLTTPSHAAVIMMLEPIWTALLAAVWFSEVMSWAQFGGCLLIFLALVINRWSWVRKLIKSRLLRRA</sequence>
<evidence type="ECO:0000256" key="3">
    <source>
        <dbReference type="ARBA" id="ARBA00022692"/>
    </source>
</evidence>